<gene>
    <name evidence="1" type="ORF">DET61_11927</name>
</gene>
<comment type="caution">
    <text evidence="1">The sequence shown here is derived from an EMBL/GenBank/DDBJ whole genome shotgun (WGS) entry which is preliminary data.</text>
</comment>
<dbReference type="AlphaFoldDB" id="A0A368X5I3"/>
<reference evidence="1 2" key="1">
    <citation type="submission" date="2018-07" db="EMBL/GenBank/DDBJ databases">
        <title>Freshwater and sediment microbial communities from various areas in North America, analyzing microbe dynamics in response to fracking.</title>
        <authorList>
            <person name="Lamendella R."/>
        </authorList>
    </citation>
    <scope>NUCLEOTIDE SEQUENCE [LARGE SCALE GENOMIC DNA]</scope>
    <source>
        <strain evidence="1 2">105B</strain>
    </source>
</reference>
<dbReference type="Proteomes" id="UP000253647">
    <property type="component" value="Unassembled WGS sequence"/>
</dbReference>
<accession>A0A368X5I3</accession>
<protein>
    <submittedName>
        <fullName evidence="1">Uncharacterized protein</fullName>
    </submittedName>
</protein>
<sequence length="77" mass="8586">MALNTNIKAASIGVNAETLEAIQAEFDVYTRPCGDQECILDTTGMIATDPQLHLLSERLNTSARELLDQYIIIYLDR</sequence>
<proteinExistence type="predicted"/>
<organism evidence="1 2">
    <name type="scientific">Marinobacter nauticus</name>
    <name type="common">Marinobacter hydrocarbonoclasticus</name>
    <name type="synonym">Marinobacter aquaeolei</name>
    <dbReference type="NCBI Taxonomy" id="2743"/>
    <lineage>
        <taxon>Bacteria</taxon>
        <taxon>Pseudomonadati</taxon>
        <taxon>Pseudomonadota</taxon>
        <taxon>Gammaproteobacteria</taxon>
        <taxon>Pseudomonadales</taxon>
        <taxon>Marinobacteraceae</taxon>
        <taxon>Marinobacter</taxon>
    </lineage>
</organism>
<dbReference type="RefSeq" id="WP_114435297.1">
    <property type="nucleotide sequence ID" value="NZ_QPJI01000019.1"/>
</dbReference>
<name>A0A368X5I3_MARNT</name>
<dbReference type="EMBL" id="QPJI01000019">
    <property type="protein sequence ID" value="RCW63260.1"/>
    <property type="molecule type" value="Genomic_DNA"/>
</dbReference>
<evidence type="ECO:0000313" key="2">
    <source>
        <dbReference type="Proteomes" id="UP000253647"/>
    </source>
</evidence>
<evidence type="ECO:0000313" key="1">
    <source>
        <dbReference type="EMBL" id="RCW63260.1"/>
    </source>
</evidence>